<name>A0ABU6YTX2_9FABA</name>
<accession>A0ABU6YTX2</accession>
<proteinExistence type="predicted"/>
<evidence type="ECO:0000256" key="1">
    <source>
        <dbReference type="SAM" id="MobiDB-lite"/>
    </source>
</evidence>
<keyword evidence="3" id="KW-1185">Reference proteome</keyword>
<sequence>ILSAIVLGYAVELVTEDTSSYLEYRDLAPHSKSFGQSLSDLTLTLAPSVGNPYSRNKKHSAANYRAKDG</sequence>
<protein>
    <submittedName>
        <fullName evidence="2">Uncharacterized protein</fullName>
    </submittedName>
</protein>
<reference evidence="2 3" key="1">
    <citation type="journal article" date="2023" name="Plants (Basel)">
        <title>Bridging the Gap: Combining Genomics and Transcriptomics Approaches to Understand Stylosanthes scabra, an Orphan Legume from the Brazilian Caatinga.</title>
        <authorList>
            <person name="Ferreira-Neto J.R.C."/>
            <person name="da Silva M.D."/>
            <person name="Binneck E."/>
            <person name="de Melo N.F."/>
            <person name="da Silva R.H."/>
            <person name="de Melo A.L.T.M."/>
            <person name="Pandolfi V."/>
            <person name="Bustamante F.O."/>
            <person name="Brasileiro-Vidal A.C."/>
            <person name="Benko-Iseppon A.M."/>
        </authorList>
    </citation>
    <scope>NUCLEOTIDE SEQUENCE [LARGE SCALE GENOMIC DNA]</scope>
    <source>
        <tissue evidence="2">Leaves</tissue>
    </source>
</reference>
<feature type="non-terminal residue" evidence="2">
    <location>
        <position position="1"/>
    </location>
</feature>
<dbReference type="Proteomes" id="UP001341840">
    <property type="component" value="Unassembled WGS sequence"/>
</dbReference>
<gene>
    <name evidence="2" type="ORF">PIB30_092777</name>
</gene>
<evidence type="ECO:0000313" key="3">
    <source>
        <dbReference type="Proteomes" id="UP001341840"/>
    </source>
</evidence>
<comment type="caution">
    <text evidence="2">The sequence shown here is derived from an EMBL/GenBank/DDBJ whole genome shotgun (WGS) entry which is preliminary data.</text>
</comment>
<dbReference type="EMBL" id="JASCZI010243592">
    <property type="protein sequence ID" value="MED6213391.1"/>
    <property type="molecule type" value="Genomic_DNA"/>
</dbReference>
<evidence type="ECO:0000313" key="2">
    <source>
        <dbReference type="EMBL" id="MED6213391.1"/>
    </source>
</evidence>
<feature type="region of interest" description="Disordered" evidence="1">
    <location>
        <begin position="50"/>
        <end position="69"/>
    </location>
</feature>
<organism evidence="2 3">
    <name type="scientific">Stylosanthes scabra</name>
    <dbReference type="NCBI Taxonomy" id="79078"/>
    <lineage>
        <taxon>Eukaryota</taxon>
        <taxon>Viridiplantae</taxon>
        <taxon>Streptophyta</taxon>
        <taxon>Embryophyta</taxon>
        <taxon>Tracheophyta</taxon>
        <taxon>Spermatophyta</taxon>
        <taxon>Magnoliopsida</taxon>
        <taxon>eudicotyledons</taxon>
        <taxon>Gunneridae</taxon>
        <taxon>Pentapetalae</taxon>
        <taxon>rosids</taxon>
        <taxon>fabids</taxon>
        <taxon>Fabales</taxon>
        <taxon>Fabaceae</taxon>
        <taxon>Papilionoideae</taxon>
        <taxon>50 kb inversion clade</taxon>
        <taxon>dalbergioids sensu lato</taxon>
        <taxon>Dalbergieae</taxon>
        <taxon>Pterocarpus clade</taxon>
        <taxon>Stylosanthes</taxon>
    </lineage>
</organism>